<keyword evidence="7" id="KW-0436">Ligase</keyword>
<name>A0A7Y9F2L1_9ACTN</name>
<gene>
    <name evidence="7" type="ORF">BKA08_001813</name>
</gene>
<comment type="caution">
    <text evidence="7">The sequence shown here is derived from an EMBL/GenBank/DDBJ whole genome shotgun (WGS) entry which is preliminary data.</text>
</comment>
<feature type="transmembrane region" description="Helical" evidence="5">
    <location>
        <begin position="159"/>
        <end position="186"/>
    </location>
</feature>
<keyword evidence="8" id="KW-1185">Reference proteome</keyword>
<dbReference type="PANTHER" id="PTHR37422">
    <property type="entry name" value="TEICHURONIC ACID BIOSYNTHESIS PROTEIN TUAE"/>
    <property type="match status" value="1"/>
</dbReference>
<dbReference type="RefSeq" id="WP_179615320.1">
    <property type="nucleotide sequence ID" value="NZ_CP059163.1"/>
</dbReference>
<accession>A0A7Y9F2L1</accession>
<feature type="transmembrane region" description="Helical" evidence="5">
    <location>
        <begin position="127"/>
        <end position="147"/>
    </location>
</feature>
<keyword evidence="3 5" id="KW-1133">Transmembrane helix</keyword>
<dbReference type="Proteomes" id="UP000516957">
    <property type="component" value="Unassembled WGS sequence"/>
</dbReference>
<evidence type="ECO:0000256" key="3">
    <source>
        <dbReference type="ARBA" id="ARBA00022989"/>
    </source>
</evidence>
<sequence>MATLLSRINEAAVAGILVGVFSVYWGVIHLRLDLKLLAPTLAFLTFWILSSAVAGSLPSQTGESVADWIENDGRPLFAVLPVFIAATAKFKQIDLAWFAAATVFGIWANLLFALATGPRIGFTGLTSSHHVLGYFGGSALIIILGYWEKPRPFVIRASIAGAVLLVFLSASRTSLVGLVMVLVFFAFRAGRLRQLIRAGAASLVFAALALFDPRVRSTVSTLVSADFWQRASSAFAEGFAAEEVLKYPLQAGVPEYAANMISRFYYWGNAVGMWGQSPVLGVGFGRYNDSDLSYSGVDGLVRLATQGSPSEFSVIGAHNQYLGLLAEGGVLGLALVLFIWIGLGGDARAPGAVRKDWPQYMIVFSLGTGLTGYTLVSPSLTFMALSWLVLSRSVRQEEWALQQTTSASYATSMRRHGNRARQES</sequence>
<evidence type="ECO:0000256" key="1">
    <source>
        <dbReference type="ARBA" id="ARBA00004141"/>
    </source>
</evidence>
<evidence type="ECO:0000259" key="6">
    <source>
        <dbReference type="Pfam" id="PF04932"/>
    </source>
</evidence>
<dbReference type="InterPro" id="IPR007016">
    <property type="entry name" value="O-antigen_ligase-rel_domated"/>
</dbReference>
<keyword evidence="4 5" id="KW-0472">Membrane</keyword>
<protein>
    <submittedName>
        <fullName evidence="7">O-antigen ligase</fullName>
    </submittedName>
</protein>
<feature type="transmembrane region" description="Helical" evidence="5">
    <location>
        <begin position="95"/>
        <end position="115"/>
    </location>
</feature>
<feature type="transmembrane region" description="Helical" evidence="5">
    <location>
        <begin position="361"/>
        <end position="390"/>
    </location>
</feature>
<dbReference type="PANTHER" id="PTHR37422:SF13">
    <property type="entry name" value="LIPOPOLYSACCHARIDE BIOSYNTHESIS PROTEIN PA4999-RELATED"/>
    <property type="match status" value="1"/>
</dbReference>
<evidence type="ECO:0000256" key="2">
    <source>
        <dbReference type="ARBA" id="ARBA00022692"/>
    </source>
</evidence>
<dbReference type="GO" id="GO:0016020">
    <property type="term" value="C:membrane"/>
    <property type="evidence" value="ECO:0007669"/>
    <property type="project" value="UniProtKB-SubCell"/>
</dbReference>
<reference evidence="7 8" key="1">
    <citation type="submission" date="2020-07" db="EMBL/GenBank/DDBJ databases">
        <title>Sequencing the genomes of 1000 actinobacteria strains.</title>
        <authorList>
            <person name="Klenk H.-P."/>
        </authorList>
    </citation>
    <scope>NUCLEOTIDE SEQUENCE [LARGE SCALE GENOMIC DNA]</scope>
    <source>
        <strain evidence="7 8">DSM 18965</strain>
    </source>
</reference>
<proteinExistence type="predicted"/>
<evidence type="ECO:0000313" key="7">
    <source>
        <dbReference type="EMBL" id="NYD57575.1"/>
    </source>
</evidence>
<feature type="transmembrane region" description="Helical" evidence="5">
    <location>
        <begin position="321"/>
        <end position="341"/>
    </location>
</feature>
<dbReference type="EMBL" id="JACCBE010000001">
    <property type="protein sequence ID" value="NYD57575.1"/>
    <property type="molecule type" value="Genomic_DNA"/>
</dbReference>
<evidence type="ECO:0000256" key="4">
    <source>
        <dbReference type="ARBA" id="ARBA00023136"/>
    </source>
</evidence>
<feature type="transmembrane region" description="Helical" evidence="5">
    <location>
        <begin position="36"/>
        <end position="57"/>
    </location>
</feature>
<evidence type="ECO:0000313" key="8">
    <source>
        <dbReference type="Proteomes" id="UP000516957"/>
    </source>
</evidence>
<dbReference type="Pfam" id="PF04932">
    <property type="entry name" value="Wzy_C"/>
    <property type="match status" value="1"/>
</dbReference>
<evidence type="ECO:0000256" key="5">
    <source>
        <dbReference type="SAM" id="Phobius"/>
    </source>
</evidence>
<feature type="domain" description="O-antigen ligase-related" evidence="6">
    <location>
        <begin position="160"/>
        <end position="337"/>
    </location>
</feature>
<dbReference type="GO" id="GO:0016874">
    <property type="term" value="F:ligase activity"/>
    <property type="evidence" value="ECO:0007669"/>
    <property type="project" value="UniProtKB-KW"/>
</dbReference>
<feature type="transmembrane region" description="Helical" evidence="5">
    <location>
        <begin position="12"/>
        <end position="30"/>
    </location>
</feature>
<comment type="subcellular location">
    <subcellularLocation>
        <location evidence="1">Membrane</location>
        <topology evidence="1">Multi-pass membrane protein</topology>
    </subcellularLocation>
</comment>
<dbReference type="InterPro" id="IPR051533">
    <property type="entry name" value="WaaL-like"/>
</dbReference>
<dbReference type="AlphaFoldDB" id="A0A7Y9F2L1"/>
<keyword evidence="2 5" id="KW-0812">Transmembrane</keyword>
<organism evidence="7 8">
    <name type="scientific">Nocardioides marinisabuli</name>
    <dbReference type="NCBI Taxonomy" id="419476"/>
    <lineage>
        <taxon>Bacteria</taxon>
        <taxon>Bacillati</taxon>
        <taxon>Actinomycetota</taxon>
        <taxon>Actinomycetes</taxon>
        <taxon>Propionibacteriales</taxon>
        <taxon>Nocardioidaceae</taxon>
        <taxon>Nocardioides</taxon>
    </lineage>
</organism>